<dbReference type="EMBL" id="JAKREW010000037">
    <property type="protein sequence ID" value="MCG7508248.1"/>
    <property type="molecule type" value="Genomic_DNA"/>
</dbReference>
<protein>
    <submittedName>
        <fullName evidence="1">Uncharacterized protein</fullName>
    </submittedName>
</protein>
<comment type="caution">
    <text evidence="1">The sequence shown here is derived from an EMBL/GenBank/DDBJ whole genome shotgun (WGS) entry which is preliminary data.</text>
</comment>
<evidence type="ECO:0000313" key="2">
    <source>
        <dbReference type="Proteomes" id="UP001201701"/>
    </source>
</evidence>
<evidence type="ECO:0000313" key="1">
    <source>
        <dbReference type="EMBL" id="MCG7508248.1"/>
    </source>
</evidence>
<organism evidence="1 2">
    <name type="scientific">Mesorhizobium retamae</name>
    <dbReference type="NCBI Taxonomy" id="2912854"/>
    <lineage>
        <taxon>Bacteria</taxon>
        <taxon>Pseudomonadati</taxon>
        <taxon>Pseudomonadota</taxon>
        <taxon>Alphaproteobacteria</taxon>
        <taxon>Hyphomicrobiales</taxon>
        <taxon>Phyllobacteriaceae</taxon>
        <taxon>Mesorhizobium</taxon>
    </lineage>
</organism>
<sequence>MSAPQVSNGTIAYPDDLRRLEEIYDDICRQRGFHCGSFAAEDLAKATMDLFGQGVIDEVEIRESLELYLGRKSTAGERRFG</sequence>
<gene>
    <name evidence="1" type="ORF">L4923_24720</name>
</gene>
<accession>A0ABS9QLC2</accession>
<proteinExistence type="predicted"/>
<reference evidence="1 2" key="1">
    <citation type="submission" date="2022-02" db="EMBL/GenBank/DDBJ databases">
        <title>Draft genome sequence of Mezorhizobium retamae strain IRAMC:0171 isolated from Retama raetam nodules.</title>
        <authorList>
            <person name="Bengaied R."/>
            <person name="Sbissi I."/>
            <person name="Huber K."/>
            <person name="Ghodbane F."/>
            <person name="Nouioui I."/>
            <person name="Tarhouni M."/>
            <person name="Gtari M."/>
        </authorList>
    </citation>
    <scope>NUCLEOTIDE SEQUENCE [LARGE SCALE GENOMIC DNA]</scope>
    <source>
        <strain evidence="1 2">IRAMC:0171</strain>
    </source>
</reference>
<dbReference type="Proteomes" id="UP001201701">
    <property type="component" value="Unassembled WGS sequence"/>
</dbReference>
<name>A0ABS9QLC2_9HYPH</name>
<keyword evidence="2" id="KW-1185">Reference proteome</keyword>
<dbReference type="RefSeq" id="WP_239369764.1">
    <property type="nucleotide sequence ID" value="NZ_JAKREW010000037.1"/>
</dbReference>